<evidence type="ECO:0000313" key="3">
    <source>
        <dbReference type="Proteomes" id="UP000037179"/>
    </source>
</evidence>
<evidence type="ECO:0000256" key="1">
    <source>
        <dbReference type="SAM" id="Phobius"/>
    </source>
</evidence>
<keyword evidence="3" id="KW-1185">Reference proteome</keyword>
<evidence type="ECO:0000313" key="2">
    <source>
        <dbReference type="EMBL" id="GAP32565.1"/>
    </source>
</evidence>
<gene>
    <name evidence="2" type="ORF">NSK11_contig00165-0013</name>
</gene>
<reference evidence="2 3" key="2">
    <citation type="journal article" date="2016" name="Genome Announc.">
        <title>Draft Genome Sequence of Erythromycin- and Oxytetracycline-Sensitive Nocardia seriolae Strain U-1 (NBRC 110359).</title>
        <authorList>
            <person name="Imajoh M."/>
            <person name="Sukeda M."/>
            <person name="Shimizu M."/>
            <person name="Yamane J."/>
            <person name="Ohnishi K."/>
            <person name="Oshima S."/>
        </authorList>
    </citation>
    <scope>NUCLEOTIDE SEQUENCE [LARGE SCALE GENOMIC DNA]</scope>
    <source>
        <strain evidence="2 3">U-1</strain>
    </source>
</reference>
<keyword evidence="1" id="KW-1133">Transmembrane helix</keyword>
<accession>A0ABC9Z4W9</accession>
<keyword evidence="1" id="KW-0472">Membrane</keyword>
<reference evidence="3" key="1">
    <citation type="submission" date="2015-07" db="EMBL/GenBank/DDBJ databases">
        <title>Nocardia seriolae U-1 whole genome shotgun sequence.</title>
        <authorList>
            <person name="Imajoh M."/>
            <person name="Fukumoto Y."/>
            <person name="Sukeda M."/>
            <person name="Yamane J."/>
            <person name="Yamasaki K."/>
            <person name="Shimizu M."/>
            <person name="Ohnishi K."/>
            <person name="Oshima S."/>
        </authorList>
    </citation>
    <scope>NUCLEOTIDE SEQUENCE [LARGE SCALE GENOMIC DNA]</scope>
    <source>
        <strain evidence="3">U-1</strain>
    </source>
</reference>
<protein>
    <submittedName>
        <fullName evidence="2">Uncharacterized protein</fullName>
    </submittedName>
</protein>
<proteinExistence type="predicted"/>
<feature type="transmembrane region" description="Helical" evidence="1">
    <location>
        <begin position="7"/>
        <end position="30"/>
    </location>
</feature>
<feature type="transmembrane region" description="Helical" evidence="1">
    <location>
        <begin position="42"/>
        <end position="66"/>
    </location>
</feature>
<dbReference type="EMBL" id="BBYQ01000165">
    <property type="protein sequence ID" value="GAP32565.1"/>
    <property type="molecule type" value="Genomic_DNA"/>
</dbReference>
<dbReference type="Proteomes" id="UP000037179">
    <property type="component" value="Unassembled WGS sequence"/>
</dbReference>
<organism evidence="2 3">
    <name type="scientific">Nocardia seriolae</name>
    <dbReference type="NCBI Taxonomy" id="37332"/>
    <lineage>
        <taxon>Bacteria</taxon>
        <taxon>Bacillati</taxon>
        <taxon>Actinomycetota</taxon>
        <taxon>Actinomycetes</taxon>
        <taxon>Mycobacteriales</taxon>
        <taxon>Nocardiaceae</taxon>
        <taxon>Nocardia</taxon>
    </lineage>
</organism>
<keyword evidence="1" id="KW-0812">Transmembrane</keyword>
<dbReference type="AlphaFoldDB" id="A0ABC9Z4W9"/>
<sequence>MQTTDGMIAAASAAGAVVVAVGAAVIAGGIGDTEVDGTAAGVVVATAADDVVFADVVVGCAVLFAVPHPARAQVRPTRTTSRREFETVGR</sequence>
<name>A0ABC9Z4W9_9NOCA</name>
<dbReference type="RefSeq" id="WP_033090925.1">
    <property type="nucleotide sequence ID" value="NZ_AP017900.1"/>
</dbReference>
<comment type="caution">
    <text evidence="2">The sequence shown here is derived from an EMBL/GenBank/DDBJ whole genome shotgun (WGS) entry which is preliminary data.</text>
</comment>
<dbReference type="GeneID" id="93369814"/>